<dbReference type="RefSeq" id="WP_136575580.1">
    <property type="nucleotide sequence ID" value="NZ_STFF01000001.1"/>
</dbReference>
<evidence type="ECO:0000313" key="2">
    <source>
        <dbReference type="EMBL" id="THU41090.1"/>
    </source>
</evidence>
<organism evidence="2 3">
    <name type="scientific">Niastella caeni</name>
    <dbReference type="NCBI Taxonomy" id="2569763"/>
    <lineage>
        <taxon>Bacteria</taxon>
        <taxon>Pseudomonadati</taxon>
        <taxon>Bacteroidota</taxon>
        <taxon>Chitinophagia</taxon>
        <taxon>Chitinophagales</taxon>
        <taxon>Chitinophagaceae</taxon>
        <taxon>Niastella</taxon>
    </lineage>
</organism>
<comment type="caution">
    <text evidence="2">The sequence shown here is derived from an EMBL/GenBank/DDBJ whole genome shotgun (WGS) entry which is preliminary data.</text>
</comment>
<dbReference type="OrthoDB" id="666360at2"/>
<proteinExistence type="predicted"/>
<protein>
    <submittedName>
        <fullName evidence="2">Uncharacterized protein</fullName>
    </submittedName>
</protein>
<accession>A0A4S8HZH2</accession>
<gene>
    <name evidence="2" type="ORF">FAM09_02945</name>
</gene>
<feature type="transmembrane region" description="Helical" evidence="1">
    <location>
        <begin position="33"/>
        <end position="57"/>
    </location>
</feature>
<evidence type="ECO:0000256" key="1">
    <source>
        <dbReference type="SAM" id="Phobius"/>
    </source>
</evidence>
<reference evidence="2 3" key="1">
    <citation type="submission" date="2019-04" db="EMBL/GenBank/DDBJ databases">
        <title>Niastella caeni sp. nov., isolated from activated sludge.</title>
        <authorList>
            <person name="Sheng M."/>
        </authorList>
    </citation>
    <scope>NUCLEOTIDE SEQUENCE [LARGE SCALE GENOMIC DNA]</scope>
    <source>
        <strain evidence="2 3">HX-2-15</strain>
    </source>
</reference>
<evidence type="ECO:0000313" key="3">
    <source>
        <dbReference type="Proteomes" id="UP000306918"/>
    </source>
</evidence>
<keyword evidence="3" id="KW-1185">Reference proteome</keyword>
<sequence>MTENKQSVETVRHKLQLDESLEQHKRGWIIQKIGWGILYSALILALAGVFGSGPLSYKTLIKNGNSVKYERFLRYESEAEMTFNIQNAKDSITLEIPQQYMQYIDLHSITPLPHSNRTVNDVTTYYFHALRTANIHCHLMAKRTGSITAIIKVNETPFTISHQIYP</sequence>
<keyword evidence="1" id="KW-1133">Transmembrane helix</keyword>
<keyword evidence="1" id="KW-0812">Transmembrane</keyword>
<dbReference type="Proteomes" id="UP000306918">
    <property type="component" value="Unassembled WGS sequence"/>
</dbReference>
<keyword evidence="1" id="KW-0472">Membrane</keyword>
<name>A0A4S8HZH2_9BACT</name>
<dbReference type="AlphaFoldDB" id="A0A4S8HZH2"/>
<dbReference type="EMBL" id="STFF01000001">
    <property type="protein sequence ID" value="THU41090.1"/>
    <property type="molecule type" value="Genomic_DNA"/>
</dbReference>